<dbReference type="AlphaFoldDB" id="A0A9P8SJ25"/>
<accession>A0A9P8SJ25</accession>
<dbReference type="RefSeq" id="XP_044721297.1">
    <property type="nucleotide sequence ID" value="XM_044862683.1"/>
</dbReference>
<dbReference type="EMBL" id="JAIZPD010000004">
    <property type="protein sequence ID" value="KAH0963784.1"/>
    <property type="molecule type" value="Genomic_DNA"/>
</dbReference>
<evidence type="ECO:0000313" key="2">
    <source>
        <dbReference type="EMBL" id="KAH0963784.1"/>
    </source>
</evidence>
<gene>
    <name evidence="2" type="ORF">HRG_04212</name>
</gene>
<comment type="caution">
    <text evidence="2">The sequence shown here is derived from an EMBL/GenBank/DDBJ whole genome shotgun (WGS) entry which is preliminary data.</text>
</comment>
<dbReference type="Proteomes" id="UP000824596">
    <property type="component" value="Unassembled WGS sequence"/>
</dbReference>
<evidence type="ECO:0000313" key="3">
    <source>
        <dbReference type="Proteomes" id="UP000824596"/>
    </source>
</evidence>
<organism evidence="2 3">
    <name type="scientific">Hirsutella rhossiliensis</name>
    <dbReference type="NCBI Taxonomy" id="111463"/>
    <lineage>
        <taxon>Eukaryota</taxon>
        <taxon>Fungi</taxon>
        <taxon>Dikarya</taxon>
        <taxon>Ascomycota</taxon>
        <taxon>Pezizomycotina</taxon>
        <taxon>Sordariomycetes</taxon>
        <taxon>Hypocreomycetidae</taxon>
        <taxon>Hypocreales</taxon>
        <taxon>Ophiocordycipitaceae</taxon>
        <taxon>Hirsutella</taxon>
    </lineage>
</organism>
<proteinExistence type="predicted"/>
<dbReference type="GeneID" id="68353341"/>
<feature type="compositionally biased region" description="Basic and acidic residues" evidence="1">
    <location>
        <begin position="117"/>
        <end position="128"/>
    </location>
</feature>
<evidence type="ECO:0000256" key="1">
    <source>
        <dbReference type="SAM" id="MobiDB-lite"/>
    </source>
</evidence>
<sequence>MNRQRAAMTAAAGAAVIGVGMYSNTKGQKDEPQVQRHNAHVKRDMGLSGAGVGGNAMTGSTDISAAPPSSHKNLERTTRTTAAIEKLPSGGVGGGEGAGGSSARKMQLPTGSGPDNMSRRGKEDDAQVQRRVQGAQDPNSSDDVVRSQ</sequence>
<keyword evidence="3" id="KW-1185">Reference proteome</keyword>
<protein>
    <submittedName>
        <fullName evidence="2">Uncharacterized protein</fullName>
    </submittedName>
</protein>
<feature type="region of interest" description="Disordered" evidence="1">
    <location>
        <begin position="45"/>
        <end position="148"/>
    </location>
</feature>
<reference evidence="2" key="1">
    <citation type="submission" date="2021-09" db="EMBL/GenBank/DDBJ databases">
        <title>A high-quality genome of the endoparasitic fungus Hirsutella rhossiliensis with a comparison of Hirsutella genomes reveals transposable elements contributing to genome size variation.</title>
        <authorList>
            <person name="Lin R."/>
            <person name="Jiao Y."/>
            <person name="Sun X."/>
            <person name="Ling J."/>
            <person name="Xie B."/>
            <person name="Cheng X."/>
        </authorList>
    </citation>
    <scope>NUCLEOTIDE SEQUENCE</scope>
    <source>
        <strain evidence="2">HR02</strain>
    </source>
</reference>
<dbReference type="OrthoDB" id="4923568at2759"/>
<feature type="compositionally biased region" description="Gly residues" evidence="1">
    <location>
        <begin position="90"/>
        <end position="100"/>
    </location>
</feature>
<name>A0A9P8SJ25_9HYPO</name>